<accession>A0AAP0F9D6</accession>
<dbReference type="Proteomes" id="UP001419268">
    <property type="component" value="Unassembled WGS sequence"/>
</dbReference>
<evidence type="ECO:0000256" key="4">
    <source>
        <dbReference type="ARBA" id="ARBA00023015"/>
    </source>
</evidence>
<feature type="domain" description="HTH myb-type" evidence="9">
    <location>
        <begin position="141"/>
        <end position="191"/>
    </location>
</feature>
<proteinExistence type="predicted"/>
<feature type="domain" description="Myb-like" evidence="8">
    <location>
        <begin position="137"/>
        <end position="187"/>
    </location>
</feature>
<evidence type="ECO:0000256" key="5">
    <source>
        <dbReference type="ARBA" id="ARBA00023125"/>
    </source>
</evidence>
<evidence type="ECO:0000259" key="8">
    <source>
        <dbReference type="PROSITE" id="PS50090"/>
    </source>
</evidence>
<dbReference type="InterPro" id="IPR017930">
    <property type="entry name" value="Myb_dom"/>
</dbReference>
<keyword evidence="6" id="KW-0804">Transcription</keyword>
<dbReference type="Gene3D" id="1.10.10.60">
    <property type="entry name" value="Homeodomain-like"/>
    <property type="match status" value="2"/>
</dbReference>
<dbReference type="EMBL" id="JBBNAG010000009">
    <property type="protein sequence ID" value="KAK9104822.1"/>
    <property type="molecule type" value="Genomic_DNA"/>
</dbReference>
<evidence type="ECO:0000256" key="6">
    <source>
        <dbReference type="ARBA" id="ARBA00023163"/>
    </source>
</evidence>
<dbReference type="InterPro" id="IPR001005">
    <property type="entry name" value="SANT/Myb"/>
</dbReference>
<dbReference type="SMART" id="SM00717">
    <property type="entry name" value="SANT"/>
    <property type="match status" value="2"/>
</dbReference>
<organism evidence="10 11">
    <name type="scientific">Stephania cephalantha</name>
    <dbReference type="NCBI Taxonomy" id="152367"/>
    <lineage>
        <taxon>Eukaryota</taxon>
        <taxon>Viridiplantae</taxon>
        <taxon>Streptophyta</taxon>
        <taxon>Embryophyta</taxon>
        <taxon>Tracheophyta</taxon>
        <taxon>Spermatophyta</taxon>
        <taxon>Magnoliopsida</taxon>
        <taxon>Ranunculales</taxon>
        <taxon>Menispermaceae</taxon>
        <taxon>Menispermoideae</taxon>
        <taxon>Cissampelideae</taxon>
        <taxon>Stephania</taxon>
    </lineage>
</organism>
<dbReference type="GO" id="GO:0048658">
    <property type="term" value="P:anther wall tapetum development"/>
    <property type="evidence" value="ECO:0007669"/>
    <property type="project" value="UniProtKB-ARBA"/>
</dbReference>
<dbReference type="PROSITE" id="PS51294">
    <property type="entry name" value="HTH_MYB"/>
    <property type="match status" value="2"/>
</dbReference>
<dbReference type="FunFam" id="1.10.10.60:FF:000204">
    <property type="entry name" value="transcription factor MYB80"/>
    <property type="match status" value="1"/>
</dbReference>
<name>A0AAP0F9D6_9MAGN</name>
<dbReference type="InterPro" id="IPR015495">
    <property type="entry name" value="Myb_TF_plants"/>
</dbReference>
<dbReference type="PROSITE" id="PS50090">
    <property type="entry name" value="MYB_LIKE"/>
    <property type="match status" value="2"/>
</dbReference>
<evidence type="ECO:0000259" key="9">
    <source>
        <dbReference type="PROSITE" id="PS51294"/>
    </source>
</evidence>
<dbReference type="PANTHER" id="PTHR47994:SF5">
    <property type="entry name" value="F14D16.11-RELATED"/>
    <property type="match status" value="1"/>
</dbReference>
<evidence type="ECO:0000256" key="3">
    <source>
        <dbReference type="ARBA" id="ARBA00022737"/>
    </source>
</evidence>
<evidence type="ECO:0000256" key="7">
    <source>
        <dbReference type="ARBA" id="ARBA00023242"/>
    </source>
</evidence>
<dbReference type="AlphaFoldDB" id="A0AAP0F9D6"/>
<dbReference type="Pfam" id="PF00249">
    <property type="entry name" value="Myb_DNA-binding"/>
    <property type="match status" value="2"/>
</dbReference>
<evidence type="ECO:0000256" key="1">
    <source>
        <dbReference type="ARBA" id="ARBA00004123"/>
    </source>
</evidence>
<keyword evidence="2" id="KW-0217">Developmental protein</keyword>
<dbReference type="CDD" id="cd00167">
    <property type="entry name" value="SANT"/>
    <property type="match status" value="2"/>
</dbReference>
<gene>
    <name evidence="10" type="ORF">Scep_021666</name>
</gene>
<evidence type="ECO:0000256" key="2">
    <source>
        <dbReference type="ARBA" id="ARBA00022473"/>
    </source>
</evidence>
<comment type="caution">
    <text evidence="10">The sequence shown here is derived from an EMBL/GenBank/DDBJ whole genome shotgun (WGS) entry which is preliminary data.</text>
</comment>
<feature type="domain" description="HTH myb-type" evidence="9">
    <location>
        <begin position="84"/>
        <end position="140"/>
    </location>
</feature>
<sequence>MLSDGEAIQALHYEHGNYFHLVNQQLGGHQFATVLMYLFLVEKGRETSLPVLRERPTNKRIKCGLTVPKRRLSSQMGRPPCCDKLNVKKGLWTAEEDAKILAHVATHGTGNWTSVPKKAGLKRCGKSCRLRWTNYLRPDLKHDKFSPEEEELIVNLHATIGSRWSLIAGQLPGRTDNDVKNYWNTKLKKKLKEMGIDPVTHKPFSQILTAYANISGLPKVGGSLNRDLKNAFMLKSEPTPALQDYTSNIEKHSTMTLNRTVPKMEPLVQDSHYNSLELLSQLQAINMVPTSAPSFGNRMFFNTSEGSASSSSSNAVMHVNSQPLLTCPPISSHVQAPSSVPSSPFSWSEFLLEDCQPQEDFSGLSSSASSSFNRDDKVTQKEFLNNEVNGNDLHGVVIGDMGYSTYDTGFTGQCYPAMSHGVEASNRVLSPSGNSFMEVMMDQDNELTWECSGLLEENFY</sequence>
<keyword evidence="7" id="KW-0539">Nucleus</keyword>
<evidence type="ECO:0008006" key="12">
    <source>
        <dbReference type="Google" id="ProtNLM"/>
    </source>
</evidence>
<comment type="subcellular location">
    <subcellularLocation>
        <location evidence="1">Nucleus</location>
    </subcellularLocation>
</comment>
<keyword evidence="3" id="KW-0677">Repeat</keyword>
<protein>
    <recommendedName>
        <fullName evidence="12">Transcription factor MYB35</fullName>
    </recommendedName>
</protein>
<keyword evidence="11" id="KW-1185">Reference proteome</keyword>
<feature type="domain" description="Myb-like" evidence="8">
    <location>
        <begin position="84"/>
        <end position="136"/>
    </location>
</feature>
<dbReference type="GO" id="GO:0003677">
    <property type="term" value="F:DNA binding"/>
    <property type="evidence" value="ECO:0007669"/>
    <property type="project" value="UniProtKB-KW"/>
</dbReference>
<evidence type="ECO:0000313" key="10">
    <source>
        <dbReference type="EMBL" id="KAK9104822.1"/>
    </source>
</evidence>
<dbReference type="SUPFAM" id="SSF46689">
    <property type="entry name" value="Homeodomain-like"/>
    <property type="match status" value="1"/>
</dbReference>
<dbReference type="InterPro" id="IPR009057">
    <property type="entry name" value="Homeodomain-like_sf"/>
</dbReference>
<evidence type="ECO:0000313" key="11">
    <source>
        <dbReference type="Proteomes" id="UP001419268"/>
    </source>
</evidence>
<dbReference type="PANTHER" id="PTHR47994">
    <property type="entry name" value="F14D16.11-RELATED"/>
    <property type="match status" value="1"/>
</dbReference>
<dbReference type="FunFam" id="1.10.10.60:FF:000015">
    <property type="entry name" value="Transcription factor RAX3"/>
    <property type="match status" value="1"/>
</dbReference>
<dbReference type="GO" id="GO:0005634">
    <property type="term" value="C:nucleus"/>
    <property type="evidence" value="ECO:0007669"/>
    <property type="project" value="UniProtKB-SubCell"/>
</dbReference>
<keyword evidence="5" id="KW-0238">DNA-binding</keyword>
<reference evidence="10 11" key="1">
    <citation type="submission" date="2024-01" db="EMBL/GenBank/DDBJ databases">
        <title>Genome assemblies of Stephania.</title>
        <authorList>
            <person name="Yang L."/>
        </authorList>
    </citation>
    <scope>NUCLEOTIDE SEQUENCE [LARGE SCALE GENOMIC DNA]</scope>
    <source>
        <strain evidence="10">JXDWG</strain>
        <tissue evidence="10">Leaf</tissue>
    </source>
</reference>
<keyword evidence="4" id="KW-0805">Transcription regulation</keyword>